<dbReference type="AlphaFoldDB" id="A0A6F9DYB2"/>
<dbReference type="RefSeq" id="WP_170084759.1">
    <property type="nucleotide sequence ID" value="NZ_CP047971.1"/>
</dbReference>
<sequence>MFEPRFSIPPKMAKRLMEIQEANTVVEYLPLPGNVLQEMQRESAINRIILSTKIEGSRLSERQMRKALQVGQRSSAEQEVVNLSKAMDFLDRCAERSLPITEELIKQLHAIIRVIPGGKRPAKSGYRTVQNKVADERTGVIVYLPPEPRDVPTLMEDLVAWVNRPENQDIPAPIQAGIFMWQFLTIHPYVDGNGRTARALATYLLRQHDLWLKGLFVLESYYDRNLEGYHKNLQMGLPHNYYFGRNDADLTPWLDFFIEGLAEVFREAAELVRRKSLSFMAVEPDLLRRLDPSQRVVFAQMVFRTPVLTTSDLAKLLNLRDRTVRERLKRWIAEGFLRPRDEHAKRIRSVVLTEGYEELAQAVREDPERYRYLLGD</sequence>
<gene>
    <name evidence="5" type="ORF">COOX1_0354</name>
</gene>
<accession>A0A6F9DYB2</accession>
<feature type="domain" description="Fido" evidence="4">
    <location>
        <begin position="100"/>
        <end position="259"/>
    </location>
</feature>
<feature type="active site" evidence="1">
    <location>
        <position position="187"/>
    </location>
</feature>
<dbReference type="PROSITE" id="PS51459">
    <property type="entry name" value="FIDO"/>
    <property type="match status" value="1"/>
</dbReference>
<dbReference type="Gene3D" id="1.10.3290.10">
    <property type="entry name" value="Fido-like domain"/>
    <property type="match status" value="1"/>
</dbReference>
<evidence type="ECO:0000256" key="2">
    <source>
        <dbReference type="PIRSR" id="PIRSR640198-2"/>
    </source>
</evidence>
<evidence type="ECO:0000256" key="3">
    <source>
        <dbReference type="PIRSR" id="PIRSR640198-3"/>
    </source>
</evidence>
<dbReference type="InterPro" id="IPR036390">
    <property type="entry name" value="WH_DNA-bd_sf"/>
</dbReference>
<feature type="site" description="Important for autoinhibition of adenylyltransferase activity" evidence="3">
    <location>
        <position position="55"/>
    </location>
</feature>
<dbReference type="PANTHER" id="PTHR13504:SF38">
    <property type="entry name" value="FIDO DOMAIN-CONTAINING PROTEIN"/>
    <property type="match status" value="1"/>
</dbReference>
<name>A0A6F9DYB2_9BACL</name>
<dbReference type="SUPFAM" id="SSF46785">
    <property type="entry name" value="Winged helix' DNA-binding domain"/>
    <property type="match status" value="1"/>
</dbReference>
<dbReference type="InterPro" id="IPR040198">
    <property type="entry name" value="Fido_containing"/>
</dbReference>
<evidence type="ECO:0000256" key="1">
    <source>
        <dbReference type="PIRSR" id="PIRSR640198-1"/>
    </source>
</evidence>
<dbReference type="InterPro" id="IPR036597">
    <property type="entry name" value="Fido-like_dom_sf"/>
</dbReference>
<keyword evidence="2" id="KW-0067">ATP-binding</keyword>
<evidence type="ECO:0000313" key="5">
    <source>
        <dbReference type="EMBL" id="CAB3390330.1"/>
    </source>
</evidence>
<dbReference type="InterPro" id="IPR003812">
    <property type="entry name" value="Fido"/>
</dbReference>
<protein>
    <submittedName>
        <fullName evidence="5">Fic family protein</fullName>
    </submittedName>
</protein>
<reference evidence="5 6" key="1">
    <citation type="submission" date="2020-04" db="EMBL/GenBank/DDBJ databases">
        <authorList>
            <person name="Hogendoorn C."/>
        </authorList>
    </citation>
    <scope>NUCLEOTIDE SEQUENCE [LARGE SCALE GENOMIC DNA]</scope>
    <source>
        <strain evidence="5">COOX1</strain>
    </source>
</reference>
<keyword evidence="2" id="KW-0547">Nucleotide-binding</keyword>
<dbReference type="SUPFAM" id="SSF140931">
    <property type="entry name" value="Fic-like"/>
    <property type="match status" value="1"/>
</dbReference>
<dbReference type="GO" id="GO:0005524">
    <property type="term" value="F:ATP binding"/>
    <property type="evidence" value="ECO:0007669"/>
    <property type="project" value="UniProtKB-KW"/>
</dbReference>
<dbReference type="Gene3D" id="1.10.10.10">
    <property type="entry name" value="Winged helix-like DNA-binding domain superfamily/Winged helix DNA-binding domain"/>
    <property type="match status" value="1"/>
</dbReference>
<dbReference type="PANTHER" id="PTHR13504">
    <property type="entry name" value="FIDO DOMAIN-CONTAINING PROTEIN DDB_G0283145"/>
    <property type="match status" value="1"/>
</dbReference>
<evidence type="ECO:0000259" key="4">
    <source>
        <dbReference type="PROSITE" id="PS51459"/>
    </source>
</evidence>
<evidence type="ECO:0000313" key="6">
    <source>
        <dbReference type="Proteomes" id="UP000502196"/>
    </source>
</evidence>
<dbReference type="Pfam" id="PF02661">
    <property type="entry name" value="Fic"/>
    <property type="match status" value="1"/>
</dbReference>
<organism evidence="5 6">
    <name type="scientific">Kyrpidia spormannii</name>
    <dbReference type="NCBI Taxonomy" id="2055160"/>
    <lineage>
        <taxon>Bacteria</taxon>
        <taxon>Bacillati</taxon>
        <taxon>Bacillota</taxon>
        <taxon>Bacilli</taxon>
        <taxon>Bacillales</taxon>
        <taxon>Alicyclobacillaceae</taxon>
        <taxon>Kyrpidia</taxon>
    </lineage>
</organism>
<feature type="binding site" evidence="2">
    <location>
        <begin position="191"/>
        <end position="198"/>
    </location>
    <ligand>
        <name>ATP</name>
        <dbReference type="ChEBI" id="CHEBI:30616"/>
    </ligand>
</feature>
<dbReference type="InterPro" id="IPR036388">
    <property type="entry name" value="WH-like_DNA-bd_sf"/>
</dbReference>
<dbReference type="EMBL" id="LR792683">
    <property type="protein sequence ID" value="CAB3390330.1"/>
    <property type="molecule type" value="Genomic_DNA"/>
</dbReference>
<proteinExistence type="predicted"/>
<dbReference type="Proteomes" id="UP000502196">
    <property type="component" value="Chromosome"/>
</dbReference>